<reference evidence="1" key="1">
    <citation type="submission" date="2022-07" db="EMBL/GenBank/DDBJ databases">
        <title>Genome Sequence of Phlebia brevispora.</title>
        <authorList>
            <person name="Buettner E."/>
        </authorList>
    </citation>
    <scope>NUCLEOTIDE SEQUENCE</scope>
    <source>
        <strain evidence="1">MPL23</strain>
    </source>
</reference>
<name>A0ACC1SD84_9APHY</name>
<proteinExistence type="predicted"/>
<accession>A0ACC1SD84</accession>
<keyword evidence="2" id="KW-1185">Reference proteome</keyword>
<gene>
    <name evidence="1" type="ORF">NM688_g6722</name>
</gene>
<sequence>MSTSAASTSGPVYLGICFSSILYGITCCQTINYYRSERGQYDRIFTKFLVGIVWVLDSVHQGAMMHLGWHYLIVDESNPIAVFLDSTIWSIPTDILLNSIIGALVQSYLVYRIHRLGDNIWITGFSGFWVIAAFAVGITYPIRMYVEPNPIVILTKFQPYLKASLTVSLVGDAIIALFLAFYLYQKRTGFRRSNDIISKLIILTISTGSLTTCVAMASLVSFLVAPFSFYDLFFSFMLSKLYANALLIILNTRDLIHSSRKGPLDANSIPLTRLGFKGNEPNNPQTIDITVSQAVETDVESATKHSLGIDTPCNPPVI</sequence>
<evidence type="ECO:0000313" key="2">
    <source>
        <dbReference type="Proteomes" id="UP001148662"/>
    </source>
</evidence>
<dbReference type="Proteomes" id="UP001148662">
    <property type="component" value="Unassembled WGS sequence"/>
</dbReference>
<organism evidence="1 2">
    <name type="scientific">Phlebia brevispora</name>
    <dbReference type="NCBI Taxonomy" id="194682"/>
    <lineage>
        <taxon>Eukaryota</taxon>
        <taxon>Fungi</taxon>
        <taxon>Dikarya</taxon>
        <taxon>Basidiomycota</taxon>
        <taxon>Agaricomycotina</taxon>
        <taxon>Agaricomycetes</taxon>
        <taxon>Polyporales</taxon>
        <taxon>Meruliaceae</taxon>
        <taxon>Phlebia</taxon>
    </lineage>
</organism>
<protein>
    <submittedName>
        <fullName evidence="1">Uncharacterized protein</fullName>
    </submittedName>
</protein>
<comment type="caution">
    <text evidence="1">The sequence shown here is derived from an EMBL/GenBank/DDBJ whole genome shotgun (WGS) entry which is preliminary data.</text>
</comment>
<dbReference type="EMBL" id="JANHOG010001429">
    <property type="protein sequence ID" value="KAJ3537208.1"/>
    <property type="molecule type" value="Genomic_DNA"/>
</dbReference>
<evidence type="ECO:0000313" key="1">
    <source>
        <dbReference type="EMBL" id="KAJ3537208.1"/>
    </source>
</evidence>